<dbReference type="EMBL" id="CP002455">
    <property type="protein sequence ID" value="ADX67568.1"/>
    <property type="molecule type" value="Genomic_DNA"/>
</dbReference>
<dbReference type="PIRSF" id="PIRSF005303">
    <property type="entry name" value="Thiam_monoph_kin"/>
    <property type="match status" value="1"/>
</dbReference>
<keyword evidence="6" id="KW-1185">Reference proteome</keyword>
<feature type="binding site" evidence="2">
    <location>
        <position position="56"/>
    </location>
    <ligand>
        <name>Mg(2+)</name>
        <dbReference type="ChEBI" id="CHEBI:18420"/>
        <label>4</label>
    </ligand>
</feature>
<dbReference type="Pfam" id="PF02769">
    <property type="entry name" value="AIRS_C"/>
    <property type="match status" value="1"/>
</dbReference>
<evidence type="ECO:0000313" key="5">
    <source>
        <dbReference type="EMBL" id="ADX67568.1"/>
    </source>
</evidence>
<feature type="binding site" evidence="2">
    <location>
        <position position="241"/>
    </location>
    <ligand>
        <name>Mg(2+)</name>
        <dbReference type="ChEBI" id="CHEBI:18420"/>
        <label>5</label>
    </ligand>
</feature>
<feature type="binding site" evidence="2">
    <location>
        <position position="117"/>
    </location>
    <ligand>
        <name>ATP</name>
        <dbReference type="ChEBI" id="CHEBI:30616"/>
    </ligand>
</feature>
<evidence type="ECO:0000259" key="3">
    <source>
        <dbReference type="Pfam" id="PF00586"/>
    </source>
</evidence>
<evidence type="ECO:0000259" key="4">
    <source>
        <dbReference type="Pfam" id="PF02769"/>
    </source>
</evidence>
<proteinExistence type="inferred from homology"/>
<feature type="binding site" evidence="2">
    <location>
        <position position="238"/>
    </location>
    <ligand>
        <name>Mg(2+)</name>
        <dbReference type="ChEBI" id="CHEBI:18420"/>
        <label>3</label>
    </ligand>
</feature>
<dbReference type="InterPro" id="IPR016188">
    <property type="entry name" value="PurM-like_N"/>
</dbReference>
<organism evidence="5 6">
    <name type="scientific">Weeksella virosa (strain ATCC 43766 / DSM 16922 / JCM 21250 / CCUG 30538 / CDC 9751 / IAM 14551 / NBRC 16016 / NCTC 11634 / CL345/78)</name>
    <dbReference type="NCBI Taxonomy" id="865938"/>
    <lineage>
        <taxon>Bacteria</taxon>
        <taxon>Pseudomonadati</taxon>
        <taxon>Bacteroidota</taxon>
        <taxon>Flavobacteriia</taxon>
        <taxon>Flavobacteriales</taxon>
        <taxon>Weeksellaceae</taxon>
        <taxon>Weeksella</taxon>
    </lineage>
</organism>
<dbReference type="Gene3D" id="3.90.650.10">
    <property type="entry name" value="PurM-like C-terminal domain"/>
    <property type="match status" value="1"/>
</dbReference>
<feature type="binding site" evidence="2">
    <location>
        <position position="87"/>
    </location>
    <ligand>
        <name>Mg(2+)</name>
        <dbReference type="ChEBI" id="CHEBI:18420"/>
        <label>4</label>
    </ligand>
</feature>
<comment type="miscellaneous">
    <text evidence="2">Reaction mechanism of ThiL seems to utilize a direct, inline transfer of the gamma-phosphate of ATP to TMP rather than a phosphorylated enzyme intermediate.</text>
</comment>
<dbReference type="RefSeq" id="WP_013597959.1">
    <property type="nucleotide sequence ID" value="NC_015144.1"/>
</dbReference>
<dbReference type="AlphaFoldDB" id="F0P169"/>
<keyword evidence="1 2" id="KW-0784">Thiamine biosynthesis</keyword>
<dbReference type="GO" id="GO:0009228">
    <property type="term" value="P:thiamine biosynthetic process"/>
    <property type="evidence" value="ECO:0007669"/>
    <property type="project" value="UniProtKB-KW"/>
</dbReference>
<feature type="domain" description="PurM-like C-terminal" evidence="4">
    <location>
        <begin position="166"/>
        <end position="326"/>
    </location>
</feature>
<dbReference type="NCBIfam" id="TIGR01379">
    <property type="entry name" value="thiL"/>
    <property type="match status" value="1"/>
</dbReference>
<dbReference type="HAMAP" id="MF_02128">
    <property type="entry name" value="TMP_kinase"/>
    <property type="match status" value="1"/>
</dbReference>
<dbReference type="Proteomes" id="UP000008641">
    <property type="component" value="Chromosome"/>
</dbReference>
<comment type="caution">
    <text evidence="2">Lacks conserved residue(s) required for the propagation of feature annotation.</text>
</comment>
<name>F0P169_WEEVC</name>
<feature type="binding site" evidence="2">
    <location>
        <position position="65"/>
    </location>
    <ligand>
        <name>substrate</name>
    </ligand>
</feature>
<dbReference type="GO" id="GO:0005524">
    <property type="term" value="F:ATP binding"/>
    <property type="evidence" value="ECO:0007669"/>
    <property type="project" value="UniProtKB-UniRule"/>
</dbReference>
<accession>F0P169</accession>
<dbReference type="KEGG" id="wvi:Weevi_0855"/>
<feature type="binding site" evidence="2">
    <location>
        <begin position="134"/>
        <end position="135"/>
    </location>
    <ligand>
        <name>ATP</name>
        <dbReference type="ChEBI" id="CHEBI:30616"/>
    </ligand>
</feature>
<reference evidence="5 6" key="1">
    <citation type="journal article" date="2011" name="Stand. Genomic Sci.">
        <title>Complete genome sequence of Weeksella virosa type strain (9751).</title>
        <authorList>
            <person name="Lang E."/>
            <person name="Teshima H."/>
            <person name="Lucas S."/>
            <person name="Lapidus A."/>
            <person name="Hammon N."/>
            <person name="Deshpande S."/>
            <person name="Nolan M."/>
            <person name="Cheng J.F."/>
            <person name="Pitluck S."/>
            <person name="Liolios K."/>
            <person name="Pagani I."/>
            <person name="Mikhailova N."/>
            <person name="Ivanova N."/>
            <person name="Mavromatis K."/>
            <person name="Pati A."/>
            <person name="Tapia R."/>
            <person name="Han C."/>
            <person name="Goodwin L."/>
            <person name="Chen A."/>
            <person name="Palaniappan K."/>
            <person name="Land M."/>
            <person name="Hauser L."/>
            <person name="Chang Y.J."/>
            <person name="Jeffries C.D."/>
            <person name="Brambilla E.M."/>
            <person name="Kopitz M."/>
            <person name="Rohde M."/>
            <person name="Goker M."/>
            <person name="Tindall B.J."/>
            <person name="Detter J.C."/>
            <person name="Woyke T."/>
            <person name="Bristow J."/>
            <person name="Eisen J.A."/>
            <person name="Markowitz V."/>
            <person name="Hugenholtz P."/>
            <person name="Klenk H.P."/>
            <person name="Kyrpides N.C."/>
        </authorList>
    </citation>
    <scope>NUCLEOTIDE SEQUENCE [LARGE SCALE GENOMIC DNA]</scope>
    <source>
        <strain evidence="6">ATCC 43766 / DSM 16922 / JCM 21250 / NBRC 16016 / NCTC 11634 / CL345/78</strain>
    </source>
</reference>
<keyword evidence="2" id="KW-0460">Magnesium</keyword>
<comment type="pathway">
    <text evidence="2">Cofactor biosynthesis; thiamine diphosphate biosynthesis; thiamine diphosphate from thiamine phosphate: step 1/1.</text>
</comment>
<feature type="binding site" evidence="2">
    <location>
        <position position="57"/>
    </location>
    <ligand>
        <name>Mg(2+)</name>
        <dbReference type="ChEBI" id="CHEBI:18420"/>
        <label>1</label>
    </ligand>
</feature>
<dbReference type="InterPro" id="IPR036676">
    <property type="entry name" value="PurM-like_C_sf"/>
</dbReference>
<keyword evidence="2 5" id="KW-0418">Kinase</keyword>
<gene>
    <name evidence="2" type="primary">thiL</name>
    <name evidence="5" type="ordered locus">Weevi_0855</name>
</gene>
<dbReference type="eggNOG" id="COG0611">
    <property type="taxonomic scope" value="Bacteria"/>
</dbReference>
<dbReference type="Pfam" id="PF00586">
    <property type="entry name" value="AIRS"/>
    <property type="match status" value="1"/>
</dbReference>
<dbReference type="SUPFAM" id="SSF56042">
    <property type="entry name" value="PurM C-terminal domain-like"/>
    <property type="match status" value="1"/>
</dbReference>
<feature type="binding site" evidence="2">
    <location>
        <position position="291"/>
    </location>
    <ligand>
        <name>substrate</name>
    </ligand>
</feature>
<feature type="binding site" evidence="2">
    <location>
        <position position="240"/>
    </location>
    <ligand>
        <name>ATP</name>
        <dbReference type="ChEBI" id="CHEBI:30616"/>
    </ligand>
</feature>
<comment type="catalytic activity">
    <reaction evidence="2">
        <text>thiamine phosphate + ATP = thiamine diphosphate + ADP</text>
        <dbReference type="Rhea" id="RHEA:15913"/>
        <dbReference type="ChEBI" id="CHEBI:30616"/>
        <dbReference type="ChEBI" id="CHEBI:37575"/>
        <dbReference type="ChEBI" id="CHEBI:58937"/>
        <dbReference type="ChEBI" id="CHEBI:456216"/>
        <dbReference type="EC" id="2.7.4.16"/>
    </reaction>
</comment>
<keyword evidence="2" id="KW-0067">ATP-binding</keyword>
<dbReference type="GO" id="GO:0009030">
    <property type="term" value="F:thiamine-phosphate kinase activity"/>
    <property type="evidence" value="ECO:0007669"/>
    <property type="project" value="UniProtKB-UniRule"/>
</dbReference>
<sequence length="349" mass="38796">MLDDKKISKTSLDELGEFGLIEQIALRFPPKLTSTLQGIGDDAAVIDYKDEKTLVTSEIFIEGIHFRWDYMPLRHLGYKITMATASDLIAMNAKPQQLLVNIALSNRFTIEAVDEIYNGIKYACDQLKMDVVGGDTTSSTRGLCVSLTAIGSAKEEKILYRKGAKPKDLLVVTGDLGGAFLGLQVLEREAQVNKVNPNNQPDFSNYTYLIERQLKPQARIDILELLKELDVQPTSMIDISDGLSSEVLHLAKENGLGMNIYEEKIPLDPSTIRTAEEFNINPITCALSGGEDFELLFTIKQKDFDKIKGNPNFSIIGYVGEEKEGSFLITKGNEQKVPLVAQGWREQEA</sequence>
<comment type="similarity">
    <text evidence="2">Belongs to the thiamine-monophosphate kinase family.</text>
</comment>
<dbReference type="GO" id="GO:0000287">
    <property type="term" value="F:magnesium ion binding"/>
    <property type="evidence" value="ECO:0007669"/>
    <property type="project" value="UniProtKB-UniRule"/>
</dbReference>
<dbReference type="SUPFAM" id="SSF55326">
    <property type="entry name" value="PurM N-terminal domain-like"/>
    <property type="match status" value="1"/>
</dbReference>
<protein>
    <recommendedName>
        <fullName evidence="2">Thiamine-monophosphate kinase</fullName>
        <shortName evidence="2">TMP kinase</shortName>
        <shortName evidence="2">Thiamine-phosphate kinase</shortName>
        <ecNumber evidence="2">2.7.4.16</ecNumber>
    </recommendedName>
</protein>
<reference evidence="6" key="2">
    <citation type="journal article" date="2011" name="Stand. Genomic Sci.">
        <title>Complete genome sequence of Weeksella virosa type strain (9751T).</title>
        <authorList>
            <person name="Lang E."/>
            <person name="Teshima H."/>
            <person name="Lucas S."/>
            <person name="Lapidus A."/>
            <person name="Hammon N."/>
            <person name="Deshpande S."/>
            <person name="Nolan M."/>
            <person name="Cheng J."/>
            <person name="Pitluck S."/>
            <person name="Liolios K."/>
            <person name="Pagani I."/>
            <person name="Mikhailova N."/>
            <person name="Ivanova N."/>
            <person name="Mavromatis K."/>
            <person name="Pati A."/>
            <person name="Tapia R."/>
            <person name="Han C."/>
            <person name="Goodwin L."/>
            <person name="Chen A."/>
            <person name="Palaniappan K."/>
            <person name="Land M."/>
            <person name="Hauser L."/>
            <person name="Chang Y."/>
            <person name="Jeffries C."/>
            <person name="Brambilla E."/>
            <person name="Kopitz M."/>
            <person name="Rohde M."/>
            <person name="Goker M."/>
            <person name="Tindall B."/>
            <person name="Detter J."/>
            <person name="Woyke T."/>
            <person name="Bristow J."/>
            <person name="Eisen J."/>
            <person name="Markowitz V."/>
            <person name="Hugenholtz P."/>
            <person name="Klenk H."/>
            <person name="Kyrpides N."/>
        </authorList>
    </citation>
    <scope>NUCLEOTIDE SEQUENCE [LARGE SCALE GENOMIC DNA]</scope>
    <source>
        <strain evidence="6">ATCC 43766 / DSM 16922 / JCM 21250 / NBRC 16016 / NCTC 11634 / CL345/78</strain>
    </source>
</reference>
<feature type="binding site" evidence="2">
    <location>
        <position position="344"/>
    </location>
    <ligand>
        <name>substrate</name>
    </ligand>
</feature>
<evidence type="ECO:0000256" key="2">
    <source>
        <dbReference type="HAMAP-Rule" id="MF_02128"/>
    </source>
</evidence>
<dbReference type="InterPro" id="IPR010918">
    <property type="entry name" value="PurM-like_C_dom"/>
</dbReference>
<feature type="binding site" evidence="2">
    <location>
        <position position="135"/>
    </location>
    <ligand>
        <name>Mg(2+)</name>
        <dbReference type="ChEBI" id="CHEBI:18420"/>
        <label>1</label>
    </ligand>
</feature>
<dbReference type="PANTHER" id="PTHR30270:SF0">
    <property type="entry name" value="THIAMINE-MONOPHOSPHATE KINASE"/>
    <property type="match status" value="1"/>
</dbReference>
<dbReference type="UniPathway" id="UPA00060">
    <property type="reaction ID" value="UER00142"/>
</dbReference>
<feature type="binding site" evidence="2">
    <location>
        <position position="87"/>
    </location>
    <ligand>
        <name>Mg(2+)</name>
        <dbReference type="ChEBI" id="CHEBI:18420"/>
        <label>2</label>
    </ligand>
</feature>
<comment type="function">
    <text evidence="2">Catalyzes the ATP-dependent phosphorylation of thiamine-monophosphate (TMP) to form thiamine-pyrophosphate (TPP), the active form of vitamin B1.</text>
</comment>
<keyword evidence="2" id="KW-0547">Nucleotide-binding</keyword>
<dbReference type="InterPro" id="IPR036921">
    <property type="entry name" value="PurM-like_N_sf"/>
</dbReference>
<dbReference type="CDD" id="cd02194">
    <property type="entry name" value="ThiL"/>
    <property type="match status" value="1"/>
</dbReference>
<feature type="binding site" evidence="2">
    <location>
        <position position="87"/>
    </location>
    <ligand>
        <name>Mg(2+)</name>
        <dbReference type="ChEBI" id="CHEBI:18420"/>
        <label>3</label>
    </ligand>
</feature>
<dbReference type="PANTHER" id="PTHR30270">
    <property type="entry name" value="THIAMINE-MONOPHOSPHATE KINASE"/>
    <property type="match status" value="1"/>
</dbReference>
<keyword evidence="2 5" id="KW-0808">Transferase</keyword>
<feature type="domain" description="PurM-like N-terminal" evidence="3">
    <location>
        <begin position="40"/>
        <end position="152"/>
    </location>
</feature>
<dbReference type="OrthoDB" id="9802811at2"/>
<dbReference type="GO" id="GO:0009229">
    <property type="term" value="P:thiamine diphosphate biosynthetic process"/>
    <property type="evidence" value="ECO:0007669"/>
    <property type="project" value="UniProtKB-UniRule"/>
</dbReference>
<feature type="binding site" evidence="2">
    <location>
        <position position="42"/>
    </location>
    <ligand>
        <name>Mg(2+)</name>
        <dbReference type="ChEBI" id="CHEBI:18420"/>
        <label>4</label>
    </ligand>
</feature>
<evidence type="ECO:0000256" key="1">
    <source>
        <dbReference type="ARBA" id="ARBA00022977"/>
    </source>
</evidence>
<keyword evidence="2" id="KW-0479">Metal-binding</keyword>
<dbReference type="HOGENOM" id="CLU_046964_1_0_10"/>
<evidence type="ECO:0000313" key="6">
    <source>
        <dbReference type="Proteomes" id="UP000008641"/>
    </source>
</evidence>
<dbReference type="EC" id="2.7.4.16" evidence="2"/>
<feature type="binding site" evidence="2">
    <location>
        <position position="42"/>
    </location>
    <ligand>
        <name>Mg(2+)</name>
        <dbReference type="ChEBI" id="CHEBI:18420"/>
        <label>3</label>
    </ligand>
</feature>
<feature type="binding site" evidence="2">
    <location>
        <position position="161"/>
    </location>
    <ligand>
        <name>ATP</name>
        <dbReference type="ChEBI" id="CHEBI:30616"/>
    </ligand>
</feature>
<dbReference type="Gene3D" id="3.30.1330.10">
    <property type="entry name" value="PurM-like, N-terminal domain"/>
    <property type="match status" value="1"/>
</dbReference>
<dbReference type="STRING" id="865938.Weevi_0855"/>
<dbReference type="InterPro" id="IPR006283">
    <property type="entry name" value="ThiL-like"/>
</dbReference>